<dbReference type="InterPro" id="IPR011009">
    <property type="entry name" value="Kinase-like_dom_sf"/>
</dbReference>
<dbReference type="Proteomes" id="UP000054359">
    <property type="component" value="Unassembled WGS sequence"/>
</dbReference>
<dbReference type="EMBL" id="KK119890">
    <property type="protein sequence ID" value="KFM76985.1"/>
    <property type="molecule type" value="Genomic_DNA"/>
</dbReference>
<dbReference type="SUPFAM" id="SSF56112">
    <property type="entry name" value="Protein kinase-like (PK-like)"/>
    <property type="match status" value="1"/>
</dbReference>
<dbReference type="Gene3D" id="3.30.200.20">
    <property type="entry name" value="Phosphorylase Kinase, domain 1"/>
    <property type="match status" value="1"/>
</dbReference>
<dbReference type="OrthoDB" id="1717591at2759"/>
<dbReference type="STRING" id="407821.A0A087UHZ6"/>
<evidence type="ECO:0000313" key="2">
    <source>
        <dbReference type="Proteomes" id="UP000054359"/>
    </source>
</evidence>
<feature type="non-terminal residue" evidence="1">
    <location>
        <position position="1"/>
    </location>
</feature>
<organism evidence="1 2">
    <name type="scientific">Stegodyphus mimosarum</name>
    <name type="common">African social velvet spider</name>
    <dbReference type="NCBI Taxonomy" id="407821"/>
    <lineage>
        <taxon>Eukaryota</taxon>
        <taxon>Metazoa</taxon>
        <taxon>Ecdysozoa</taxon>
        <taxon>Arthropoda</taxon>
        <taxon>Chelicerata</taxon>
        <taxon>Arachnida</taxon>
        <taxon>Araneae</taxon>
        <taxon>Araneomorphae</taxon>
        <taxon>Entelegynae</taxon>
        <taxon>Eresoidea</taxon>
        <taxon>Eresidae</taxon>
        <taxon>Stegodyphus</taxon>
    </lineage>
</organism>
<sequence length="50" mass="5578">IGGFGYVFVAQDISTGVEYALKRLLAGDNDTSKTILREIKFLVSFFLFCL</sequence>
<reference evidence="1 2" key="1">
    <citation type="submission" date="2013-11" db="EMBL/GenBank/DDBJ databases">
        <title>Genome sequencing of Stegodyphus mimosarum.</title>
        <authorList>
            <person name="Bechsgaard J."/>
        </authorList>
    </citation>
    <scope>NUCLEOTIDE SEQUENCE [LARGE SCALE GENOMIC DNA]</scope>
</reference>
<protein>
    <submittedName>
        <fullName evidence="1">Uncharacterized protein</fullName>
    </submittedName>
</protein>
<gene>
    <name evidence="1" type="ORF">X975_21661</name>
</gene>
<accession>A0A087UHZ6</accession>
<feature type="non-terminal residue" evidence="1">
    <location>
        <position position="50"/>
    </location>
</feature>
<evidence type="ECO:0000313" key="1">
    <source>
        <dbReference type="EMBL" id="KFM76985.1"/>
    </source>
</evidence>
<name>A0A087UHZ6_STEMI</name>
<dbReference type="AlphaFoldDB" id="A0A087UHZ6"/>
<proteinExistence type="predicted"/>
<keyword evidence="2" id="KW-1185">Reference proteome</keyword>